<proteinExistence type="predicted"/>
<feature type="compositionally biased region" description="Basic and acidic residues" evidence="3">
    <location>
        <begin position="371"/>
        <end position="394"/>
    </location>
</feature>
<feature type="compositionally biased region" description="Low complexity" evidence="3">
    <location>
        <begin position="470"/>
        <end position="498"/>
    </location>
</feature>
<dbReference type="InterPro" id="IPR010286">
    <property type="entry name" value="METTL16/RlmF"/>
</dbReference>
<dbReference type="AlphaFoldDB" id="A0A131YJU4"/>
<dbReference type="Gene3D" id="3.40.50.150">
    <property type="entry name" value="Vaccinia Virus protein VP39"/>
    <property type="match status" value="1"/>
</dbReference>
<dbReference type="Pfam" id="PF05971">
    <property type="entry name" value="Methyltransf_10"/>
    <property type="match status" value="1"/>
</dbReference>
<feature type="compositionally biased region" description="Basic and acidic residues" evidence="3">
    <location>
        <begin position="406"/>
        <end position="422"/>
    </location>
</feature>
<dbReference type="CDD" id="cd02440">
    <property type="entry name" value="AdoMet_MTases"/>
    <property type="match status" value="1"/>
</dbReference>
<feature type="compositionally biased region" description="Basic and acidic residues" evidence="3">
    <location>
        <begin position="570"/>
        <end position="580"/>
    </location>
</feature>
<dbReference type="InterPro" id="IPR029063">
    <property type="entry name" value="SAM-dependent_MTases_sf"/>
</dbReference>
<feature type="region of interest" description="Disordered" evidence="3">
    <location>
        <begin position="190"/>
        <end position="212"/>
    </location>
</feature>
<evidence type="ECO:0008006" key="5">
    <source>
        <dbReference type="Google" id="ProtNLM"/>
    </source>
</evidence>
<dbReference type="InterPro" id="IPR002052">
    <property type="entry name" value="DNA_methylase_N6_adenine_CS"/>
</dbReference>
<keyword evidence="2" id="KW-0808">Transferase</keyword>
<accession>A0A131YJU4</accession>
<evidence type="ECO:0000256" key="2">
    <source>
        <dbReference type="ARBA" id="ARBA00022679"/>
    </source>
</evidence>
<dbReference type="GO" id="GO:0005634">
    <property type="term" value="C:nucleus"/>
    <property type="evidence" value="ECO:0007669"/>
    <property type="project" value="TreeGrafter"/>
</dbReference>
<name>A0A131YJU4_RHIAP</name>
<dbReference type="GO" id="GO:0008168">
    <property type="term" value="F:methyltransferase activity"/>
    <property type="evidence" value="ECO:0007669"/>
    <property type="project" value="UniProtKB-KW"/>
</dbReference>
<dbReference type="GO" id="GO:0070475">
    <property type="term" value="P:rRNA base methylation"/>
    <property type="evidence" value="ECO:0007669"/>
    <property type="project" value="TreeGrafter"/>
</dbReference>
<dbReference type="GO" id="GO:0003676">
    <property type="term" value="F:nucleic acid binding"/>
    <property type="evidence" value="ECO:0007669"/>
    <property type="project" value="InterPro"/>
</dbReference>
<dbReference type="PROSITE" id="PS00092">
    <property type="entry name" value="N6_MTASE"/>
    <property type="match status" value="1"/>
</dbReference>
<evidence type="ECO:0000256" key="3">
    <source>
        <dbReference type="SAM" id="MobiDB-lite"/>
    </source>
</evidence>
<keyword evidence="1" id="KW-0489">Methyltransferase</keyword>
<feature type="compositionally biased region" description="Basic and acidic residues" evidence="3">
    <location>
        <begin position="429"/>
        <end position="438"/>
    </location>
</feature>
<protein>
    <recommendedName>
        <fullName evidence="5">U6 small nuclear RNA (adenine-(43)-N(6))-methyltransferase</fullName>
    </recommendedName>
</protein>
<dbReference type="SUPFAM" id="SSF53335">
    <property type="entry name" value="S-adenosyl-L-methionine-dependent methyltransferases"/>
    <property type="match status" value="1"/>
</dbReference>
<dbReference type="PANTHER" id="PTHR13393">
    <property type="entry name" value="SAM-DEPENDENT METHYLTRANSFERASE"/>
    <property type="match status" value="1"/>
</dbReference>
<dbReference type="PANTHER" id="PTHR13393:SF0">
    <property type="entry name" value="RNA N6-ADENOSINE-METHYLTRANSFERASE METTL16"/>
    <property type="match status" value="1"/>
</dbReference>
<evidence type="ECO:0000256" key="1">
    <source>
        <dbReference type="ARBA" id="ARBA00022603"/>
    </source>
</evidence>
<organism evidence="4">
    <name type="scientific">Rhipicephalus appendiculatus</name>
    <name type="common">Brown ear tick</name>
    <dbReference type="NCBI Taxonomy" id="34631"/>
    <lineage>
        <taxon>Eukaryota</taxon>
        <taxon>Metazoa</taxon>
        <taxon>Ecdysozoa</taxon>
        <taxon>Arthropoda</taxon>
        <taxon>Chelicerata</taxon>
        <taxon>Arachnida</taxon>
        <taxon>Acari</taxon>
        <taxon>Parasitiformes</taxon>
        <taxon>Ixodida</taxon>
        <taxon>Ixodoidea</taxon>
        <taxon>Ixodidae</taxon>
        <taxon>Rhipicephalinae</taxon>
        <taxon>Rhipicephalus</taxon>
        <taxon>Rhipicephalus</taxon>
    </lineage>
</organism>
<feature type="region of interest" description="Disordered" evidence="3">
    <location>
        <begin position="371"/>
        <end position="600"/>
    </location>
</feature>
<evidence type="ECO:0000313" key="4">
    <source>
        <dbReference type="EMBL" id="JAP79559.1"/>
    </source>
</evidence>
<feature type="compositionally biased region" description="Basic and acidic residues" evidence="3">
    <location>
        <begin position="190"/>
        <end position="200"/>
    </location>
</feature>
<feature type="compositionally biased region" description="Polar residues" evidence="3">
    <location>
        <begin position="460"/>
        <end position="469"/>
    </location>
</feature>
<sequence>MKRDVLMMHERSVFRTPPDFTVLAEKYFDFSQHVTYNTLGKAKLDFKDADSQRALSKTLLKHFFELDVRLPQGRLVPAVPQRLNYLLWVQDLVEKVLERKDNVVALDVGTGASCVLALLGHKQCGWDFVGTETDSAAAASAAENVTRNSLEEHVKVLEVGSLVEAVEKTESHKFDVCVCNPPFFTSAEEADAKTKAKEQGRTSPPSDMGGVESEKVWANSGETGFFKDVLLRDSLILRDKIGLYTCMLGKNSSVKEVLSALQNKVKSCRVAEFHQGKTTRYAVAWTFLNVNLQKLPYSKVRQQKQQTKIELVLPHSQVPVTLRVHYVWRELISALNSIEVPYEIINEGQNMCHLWVKAKENTWTHLRRRRREMERKRRVQEEAKKAAEAKKPEDGPPCDQQAQETPKQEDAISEASDKKETPDAQSTEEPQKVDKQEPTESLSEPIEEKDPALELPEQSAALSQTSTNGPSSEAKPSESAVAPAEAQEAASESPAVSSEARDPSSAATSSNHVPAQSDPEPLPEQLPSWLSPEEAMEGDVGIDSDGCEGGSVKRKQEDESAADEPPSKVQRQDPDDKSLEESADDMAADEGVGGANPELDSTPLILSTDIRVRRIYADIVIHMTIRSGQSDVAHQLLQYIKNCLWGV</sequence>
<feature type="compositionally biased region" description="Acidic residues" evidence="3">
    <location>
        <begin position="534"/>
        <end position="546"/>
    </location>
</feature>
<reference evidence="4" key="1">
    <citation type="journal article" date="2016" name="Ticks Tick Borne Dis.">
        <title>De novo assembly and annotation of the salivary gland transcriptome of Rhipicephalus appendiculatus male and female ticks during blood feeding.</title>
        <authorList>
            <person name="de Castro M.H."/>
            <person name="de Klerk D."/>
            <person name="Pienaar R."/>
            <person name="Latif A.A."/>
            <person name="Rees D.J."/>
            <person name="Mans B.J."/>
        </authorList>
    </citation>
    <scope>NUCLEOTIDE SEQUENCE</scope>
    <source>
        <tissue evidence="4">Salivary glands</tissue>
    </source>
</reference>
<feature type="compositionally biased region" description="Polar residues" evidence="3">
    <location>
        <begin position="505"/>
        <end position="514"/>
    </location>
</feature>
<dbReference type="EMBL" id="GEDV01008998">
    <property type="protein sequence ID" value="JAP79559.1"/>
    <property type="molecule type" value="Transcribed_RNA"/>
</dbReference>